<feature type="compositionally biased region" description="Acidic residues" evidence="11">
    <location>
        <begin position="125"/>
        <end position="136"/>
    </location>
</feature>
<feature type="region of interest" description="Disordered" evidence="11">
    <location>
        <begin position="123"/>
        <end position="143"/>
    </location>
</feature>
<dbReference type="SMART" id="SM00440">
    <property type="entry name" value="ZnF_C2C2"/>
    <property type="match status" value="1"/>
</dbReference>
<dbReference type="OrthoDB" id="282152at2759"/>
<protein>
    <recommendedName>
        <fullName evidence="2">DNA-directed RNA polymerase III subunit RPC10</fullName>
    </recommendedName>
    <alternativeName>
        <fullName evidence="8">RNA polymerase III subunit C11</fullName>
    </alternativeName>
</protein>
<dbReference type="InterPro" id="IPR012164">
    <property type="entry name" value="Rpa12/Rpb9/Rpc10/TFS"/>
</dbReference>
<accession>A0A226D1N2</accession>
<dbReference type="PANTHER" id="PTHR11239">
    <property type="entry name" value="DNA-DIRECTED RNA POLYMERASE"/>
    <property type="match status" value="1"/>
</dbReference>
<dbReference type="SUPFAM" id="SSF57783">
    <property type="entry name" value="Zinc beta-ribbon"/>
    <property type="match status" value="1"/>
</dbReference>
<dbReference type="Pfam" id="PF01096">
    <property type="entry name" value="Zn_ribbon_TFIIS"/>
    <property type="match status" value="1"/>
</dbReference>
<evidence type="ECO:0000256" key="1">
    <source>
        <dbReference type="ARBA" id="ARBA00004123"/>
    </source>
</evidence>
<dbReference type="AlphaFoldDB" id="A0A226D1N2"/>
<dbReference type="EMBL" id="LNIX01000045">
    <property type="protein sequence ID" value="OXA38551.1"/>
    <property type="molecule type" value="Genomic_DNA"/>
</dbReference>
<name>A0A226D1N2_FOLCA</name>
<evidence type="ECO:0000256" key="6">
    <source>
        <dbReference type="ARBA" id="ARBA00022833"/>
    </source>
</evidence>
<dbReference type="GO" id="GO:0005666">
    <property type="term" value="C:RNA polymerase III complex"/>
    <property type="evidence" value="ECO:0007669"/>
    <property type="project" value="TreeGrafter"/>
</dbReference>
<dbReference type="PROSITE" id="PS00466">
    <property type="entry name" value="ZF_TFIIS_1"/>
    <property type="match status" value="1"/>
</dbReference>
<keyword evidence="4 10" id="KW-0479">Metal-binding</keyword>
<dbReference type="GO" id="GO:0003676">
    <property type="term" value="F:nucleic acid binding"/>
    <property type="evidence" value="ECO:0007669"/>
    <property type="project" value="InterPro"/>
</dbReference>
<dbReference type="GO" id="GO:0008270">
    <property type="term" value="F:zinc ion binding"/>
    <property type="evidence" value="ECO:0007669"/>
    <property type="project" value="UniProtKB-KW"/>
</dbReference>
<keyword evidence="7" id="KW-0539">Nucleus</keyword>
<feature type="region of interest" description="Disordered" evidence="11">
    <location>
        <begin position="70"/>
        <end position="91"/>
    </location>
</feature>
<dbReference type="GO" id="GO:0003899">
    <property type="term" value="F:DNA-directed RNA polymerase activity"/>
    <property type="evidence" value="ECO:0007669"/>
    <property type="project" value="InterPro"/>
</dbReference>
<reference evidence="13 14" key="1">
    <citation type="submission" date="2015-12" db="EMBL/GenBank/DDBJ databases">
        <title>The genome of Folsomia candida.</title>
        <authorList>
            <person name="Faddeeva A."/>
            <person name="Derks M.F."/>
            <person name="Anvar Y."/>
            <person name="Smit S."/>
            <person name="Van Straalen N."/>
            <person name="Roelofs D."/>
        </authorList>
    </citation>
    <scope>NUCLEOTIDE SEQUENCE [LARGE SCALE GENOMIC DNA]</scope>
    <source>
        <strain evidence="13 14">VU population</strain>
        <tissue evidence="13">Whole body</tissue>
    </source>
</reference>
<comment type="similarity">
    <text evidence="10">Belongs to the archaeal rpoM/eukaryotic RPA12/RPB9/RPC11 RNA polymerase family.</text>
</comment>
<dbReference type="InterPro" id="IPR034014">
    <property type="entry name" value="Zn_ribbon_RPC11_C"/>
</dbReference>
<evidence type="ECO:0000313" key="13">
    <source>
        <dbReference type="EMBL" id="OXA38551.1"/>
    </source>
</evidence>
<comment type="caution">
    <text evidence="13">The sequence shown here is derived from an EMBL/GenBank/DDBJ whole genome shotgun (WGS) entry which is preliminary data.</text>
</comment>
<dbReference type="InterPro" id="IPR001222">
    <property type="entry name" value="Znf_TFIIS"/>
</dbReference>
<evidence type="ECO:0000259" key="12">
    <source>
        <dbReference type="PROSITE" id="PS51133"/>
    </source>
</evidence>
<evidence type="ECO:0000256" key="2">
    <source>
        <dbReference type="ARBA" id="ARBA00020093"/>
    </source>
</evidence>
<dbReference type="InterPro" id="IPR001529">
    <property type="entry name" value="Zn_ribbon_RPB9"/>
</dbReference>
<evidence type="ECO:0000256" key="3">
    <source>
        <dbReference type="ARBA" id="ARBA00022478"/>
    </source>
</evidence>
<keyword evidence="3 10" id="KW-0240">DNA-directed RNA polymerase</keyword>
<organism evidence="13 14">
    <name type="scientific">Folsomia candida</name>
    <name type="common">Springtail</name>
    <dbReference type="NCBI Taxonomy" id="158441"/>
    <lineage>
        <taxon>Eukaryota</taxon>
        <taxon>Metazoa</taxon>
        <taxon>Ecdysozoa</taxon>
        <taxon>Arthropoda</taxon>
        <taxon>Hexapoda</taxon>
        <taxon>Collembola</taxon>
        <taxon>Entomobryomorpha</taxon>
        <taxon>Isotomoidea</taxon>
        <taxon>Isotomidae</taxon>
        <taxon>Proisotominae</taxon>
        <taxon>Folsomia</taxon>
    </lineage>
</organism>
<feature type="domain" description="TFIIS-type" evidence="12">
    <location>
        <begin position="228"/>
        <end position="270"/>
    </location>
</feature>
<evidence type="ECO:0000313" key="14">
    <source>
        <dbReference type="Proteomes" id="UP000198287"/>
    </source>
</evidence>
<gene>
    <name evidence="13" type="ORF">Fcan01_26764</name>
</gene>
<evidence type="ECO:0000256" key="5">
    <source>
        <dbReference type="ARBA" id="ARBA00022771"/>
    </source>
</evidence>
<evidence type="ECO:0000256" key="7">
    <source>
        <dbReference type="ARBA" id="ARBA00023242"/>
    </source>
</evidence>
<keyword evidence="10" id="KW-0804">Transcription</keyword>
<evidence type="ECO:0000256" key="9">
    <source>
        <dbReference type="PROSITE-ProRule" id="PRU00472"/>
    </source>
</evidence>
<dbReference type="CDD" id="cd10509">
    <property type="entry name" value="Zn-ribbon_RPC11"/>
    <property type="match status" value="1"/>
</dbReference>
<feature type="compositionally biased region" description="Acidic residues" evidence="11">
    <location>
        <begin position="79"/>
        <end position="88"/>
    </location>
</feature>
<dbReference type="PANTHER" id="PTHR11239:SF12">
    <property type="entry name" value="DNA-DIRECTED RNA POLYMERASE III SUBUNIT RPC10"/>
    <property type="match status" value="1"/>
</dbReference>
<dbReference type="Gene3D" id="2.20.25.10">
    <property type="match status" value="1"/>
</dbReference>
<sequence>MDPAGPSSLVGYQDDDKESRNFLTNLYYDLHYYRSVVEKAPLILGMVEDDDDDDEESIISKGIHLYEEAQNRGKHEDYAMDEDEEEEDSKVKIKREKLDSGVTPPPLTERSTAILALLTKVAAGSDEDDDDDEDEQAVQSGKKKKSLNIWNMMDKKFRFCPRCSNLLQVNQKVSGKATDAWRWKCMTCPYSLPVTRQHRYVTFVEENPDDDQELIVESSKANEHRQKTEVICPECSHNEAYFYQMQTRSADEPMTNFYECCSRKCGHHWRD</sequence>
<evidence type="ECO:0000256" key="10">
    <source>
        <dbReference type="RuleBase" id="RU003474"/>
    </source>
</evidence>
<evidence type="ECO:0000256" key="4">
    <source>
        <dbReference type="ARBA" id="ARBA00022723"/>
    </source>
</evidence>
<dbReference type="Proteomes" id="UP000198287">
    <property type="component" value="Unassembled WGS sequence"/>
</dbReference>
<dbReference type="GO" id="GO:0006386">
    <property type="term" value="P:termination of RNA polymerase III transcription"/>
    <property type="evidence" value="ECO:0007669"/>
    <property type="project" value="TreeGrafter"/>
</dbReference>
<evidence type="ECO:0000256" key="11">
    <source>
        <dbReference type="SAM" id="MobiDB-lite"/>
    </source>
</evidence>
<keyword evidence="5 9" id="KW-0863">Zinc-finger</keyword>
<evidence type="ECO:0000256" key="8">
    <source>
        <dbReference type="ARBA" id="ARBA00029985"/>
    </source>
</evidence>
<dbReference type="STRING" id="158441.A0A226D1N2"/>
<dbReference type="SMART" id="SM00661">
    <property type="entry name" value="RPOL9"/>
    <property type="match status" value="1"/>
</dbReference>
<comment type="subcellular location">
    <subcellularLocation>
        <location evidence="1">Nucleus</location>
    </subcellularLocation>
</comment>
<keyword evidence="6" id="KW-0862">Zinc</keyword>
<dbReference type="PROSITE" id="PS51133">
    <property type="entry name" value="ZF_TFIIS_2"/>
    <property type="match status" value="1"/>
</dbReference>
<proteinExistence type="inferred from homology"/>
<keyword evidence="14" id="KW-1185">Reference proteome</keyword>